<dbReference type="EMBL" id="BAAAQQ010000009">
    <property type="protein sequence ID" value="GAA2122680.1"/>
    <property type="molecule type" value="Genomic_DNA"/>
</dbReference>
<dbReference type="SUPFAM" id="SSF53850">
    <property type="entry name" value="Periplasmic binding protein-like II"/>
    <property type="match status" value="1"/>
</dbReference>
<name>A0ABP5JTX6_9ACTN</name>
<organism evidence="5 6">
    <name type="scientific">Nocardioides bigeumensis</name>
    <dbReference type="NCBI Taxonomy" id="433657"/>
    <lineage>
        <taxon>Bacteria</taxon>
        <taxon>Bacillati</taxon>
        <taxon>Actinomycetota</taxon>
        <taxon>Actinomycetes</taxon>
        <taxon>Propionibacteriales</taxon>
        <taxon>Nocardioidaceae</taxon>
        <taxon>Nocardioides</taxon>
    </lineage>
</organism>
<dbReference type="InterPro" id="IPR000914">
    <property type="entry name" value="SBP_5_dom"/>
</dbReference>
<comment type="caution">
    <text evidence="5">The sequence shown here is derived from an EMBL/GenBank/DDBJ whole genome shotgun (WGS) entry which is preliminary data.</text>
</comment>
<feature type="domain" description="Solute-binding protein family 5" evidence="4">
    <location>
        <begin position="70"/>
        <end position="401"/>
    </location>
</feature>
<comment type="similarity">
    <text evidence="1">Belongs to the bacterial solute-binding protein 5 family.</text>
</comment>
<dbReference type="PIRSF" id="PIRSF002741">
    <property type="entry name" value="MppA"/>
    <property type="match status" value="1"/>
</dbReference>
<protein>
    <submittedName>
        <fullName evidence="5">ABC transporter substrate-binding protein</fullName>
    </submittedName>
</protein>
<dbReference type="Proteomes" id="UP001500575">
    <property type="component" value="Unassembled WGS sequence"/>
</dbReference>
<dbReference type="PANTHER" id="PTHR30290">
    <property type="entry name" value="PERIPLASMIC BINDING COMPONENT OF ABC TRANSPORTER"/>
    <property type="match status" value="1"/>
</dbReference>
<gene>
    <name evidence="5" type="ORF">GCM10009843_18010</name>
</gene>
<evidence type="ECO:0000256" key="2">
    <source>
        <dbReference type="ARBA" id="ARBA00022448"/>
    </source>
</evidence>
<reference evidence="6" key="1">
    <citation type="journal article" date="2019" name="Int. J. Syst. Evol. Microbiol.">
        <title>The Global Catalogue of Microorganisms (GCM) 10K type strain sequencing project: providing services to taxonomists for standard genome sequencing and annotation.</title>
        <authorList>
            <consortium name="The Broad Institute Genomics Platform"/>
            <consortium name="The Broad Institute Genome Sequencing Center for Infectious Disease"/>
            <person name="Wu L."/>
            <person name="Ma J."/>
        </authorList>
    </citation>
    <scope>NUCLEOTIDE SEQUENCE [LARGE SCALE GENOMIC DNA]</scope>
    <source>
        <strain evidence="6">JCM 16021</strain>
    </source>
</reference>
<sequence>MFGAGAFALSACGGTSGGGGGTKAGAFVWESSAAPTLLNPIGPTNSPQVKRVVSWISSGLWRFGSNPGEFVAQLATENPPERISDKVFTVQLRDDVKWHDGSPFTAEDVQATFEAVLDEAYGSTYRNRVLALDSVRATSDYEVEFTLKTVDNFIVNEIAPIPIVKASQARSVDDLNSKPLGTGPYMIESYTSGESIVLVANPHYYEDGVPATEKLTYNVVPNDGTRTIDLINGTATFTSDVSPGDVELLEREGVTVHVQSSAPTRHYFYINTTKPELGDKLFRQALAFAINRKQIVDTVWRGYADIGQTSTSPKSVYYDTSLAPYGEEPDLDKARSLLAQAKKPSKPIVLTMLQGSQYAAAGTILVENWAELGVDVVLEQLDAGAASEKLRGKTYDMWMLIDYLGTGPGYMPSAIADYSSAGSLFSGFTTPEVDAAIETARTATTDEELQEAMKYLLEVDIDQACQIAMCYPHYLEAQGAKLNDYEPSALGNVPYGVPLASFA</sequence>
<dbReference type="Pfam" id="PF00496">
    <property type="entry name" value="SBP_bac_5"/>
    <property type="match status" value="1"/>
</dbReference>
<dbReference type="InterPro" id="IPR039424">
    <property type="entry name" value="SBP_5"/>
</dbReference>
<dbReference type="Gene3D" id="3.40.190.10">
    <property type="entry name" value="Periplasmic binding protein-like II"/>
    <property type="match status" value="1"/>
</dbReference>
<keyword evidence="3" id="KW-0732">Signal</keyword>
<accession>A0ABP5JTX6</accession>
<dbReference type="Gene3D" id="3.10.105.10">
    <property type="entry name" value="Dipeptide-binding Protein, Domain 3"/>
    <property type="match status" value="1"/>
</dbReference>
<evidence type="ECO:0000313" key="5">
    <source>
        <dbReference type="EMBL" id="GAA2122680.1"/>
    </source>
</evidence>
<dbReference type="PANTHER" id="PTHR30290:SF9">
    <property type="entry name" value="OLIGOPEPTIDE-BINDING PROTEIN APPA"/>
    <property type="match status" value="1"/>
</dbReference>
<proteinExistence type="inferred from homology"/>
<evidence type="ECO:0000313" key="6">
    <source>
        <dbReference type="Proteomes" id="UP001500575"/>
    </source>
</evidence>
<evidence type="ECO:0000259" key="4">
    <source>
        <dbReference type="Pfam" id="PF00496"/>
    </source>
</evidence>
<dbReference type="InterPro" id="IPR030678">
    <property type="entry name" value="Peptide/Ni-bd"/>
</dbReference>
<keyword evidence="2" id="KW-0813">Transport</keyword>
<keyword evidence="6" id="KW-1185">Reference proteome</keyword>
<evidence type="ECO:0000256" key="1">
    <source>
        <dbReference type="ARBA" id="ARBA00005695"/>
    </source>
</evidence>
<evidence type="ECO:0000256" key="3">
    <source>
        <dbReference type="ARBA" id="ARBA00022729"/>
    </source>
</evidence>
<dbReference type="CDD" id="cd00995">
    <property type="entry name" value="PBP2_NikA_DppA_OppA_like"/>
    <property type="match status" value="1"/>
</dbReference>